<evidence type="ECO:0000256" key="2">
    <source>
        <dbReference type="SAM" id="SignalP"/>
    </source>
</evidence>
<feature type="region of interest" description="Disordered" evidence="1">
    <location>
        <begin position="244"/>
        <end position="271"/>
    </location>
</feature>
<dbReference type="Proteomes" id="UP001566331">
    <property type="component" value="Unassembled WGS sequence"/>
</dbReference>
<name>A0ABV4HMV8_9GAMM</name>
<comment type="caution">
    <text evidence="3">The sequence shown here is derived from an EMBL/GenBank/DDBJ whole genome shotgun (WGS) entry which is preliminary data.</text>
</comment>
<dbReference type="Gene3D" id="3.40.50.150">
    <property type="entry name" value="Vaccinia Virus protein VP39"/>
    <property type="match status" value="1"/>
</dbReference>
<organism evidence="3 4">
    <name type="scientific">Luteimonas salinilitoris</name>
    <dbReference type="NCBI Taxonomy" id="3237697"/>
    <lineage>
        <taxon>Bacteria</taxon>
        <taxon>Pseudomonadati</taxon>
        <taxon>Pseudomonadota</taxon>
        <taxon>Gammaproteobacteria</taxon>
        <taxon>Lysobacterales</taxon>
        <taxon>Lysobacteraceae</taxon>
        <taxon>Luteimonas</taxon>
    </lineage>
</organism>
<dbReference type="InterPro" id="IPR029063">
    <property type="entry name" value="SAM-dependent_MTases_sf"/>
</dbReference>
<dbReference type="SUPFAM" id="SSF53335">
    <property type="entry name" value="S-adenosyl-L-methionine-dependent methyltransferases"/>
    <property type="match status" value="1"/>
</dbReference>
<proteinExistence type="predicted"/>
<protein>
    <submittedName>
        <fullName evidence="3">Class I SAM-dependent methyltransferase</fullName>
    </submittedName>
</protein>
<dbReference type="PIRSF" id="PIRSF031679">
    <property type="entry name" value="Mtase_Alr7345_prd"/>
    <property type="match status" value="1"/>
</dbReference>
<reference evidence="3 4" key="1">
    <citation type="submission" date="2024-07" db="EMBL/GenBank/DDBJ databases">
        <title>Luteimonas salilacus sp. nov., isolated from the shore soil of Salt Lake in Tibet of China.</title>
        <authorList>
            <person name="Zhang X."/>
            <person name="Li A."/>
        </authorList>
    </citation>
    <scope>NUCLEOTIDE SEQUENCE [LARGE SCALE GENOMIC DNA]</scope>
    <source>
        <strain evidence="3 4">B3-2-R+30</strain>
    </source>
</reference>
<evidence type="ECO:0000313" key="4">
    <source>
        <dbReference type="Proteomes" id="UP001566331"/>
    </source>
</evidence>
<dbReference type="InterPro" id="IPR016980">
    <property type="entry name" value="S-AdoMet-dep_MeTrfase_Alr7345"/>
</dbReference>
<sequence>MKRVLLAALLPALLVACAAENDAPPPATDSETPVPAPDVAVDASSALDTVLAGDWRTPEFVARDQYRHPKETLTFFGITPDMTVVEITPGGGWYTEVLAPYLSENGTYVGAVVAPDSQEDERSREYYARGRDGLRERLGGEPTEVYGRATMVEFDPAAPRFGDDASADAVLTFRNVHNWLGDDTAEAMFEGFFSVLKPGGVLGVVEHRAEKELPADDESGYVGEQTVIALAEGAGFRLVDNSEINANPGDTRDHSNGVWTLPPSNRHEEADAEKYRTIGESDRMTLRFVKPE</sequence>
<keyword evidence="4" id="KW-1185">Reference proteome</keyword>
<keyword evidence="3" id="KW-0808">Transferase</keyword>
<feature type="chain" id="PRO_5046475868" evidence="2">
    <location>
        <begin position="19"/>
        <end position="292"/>
    </location>
</feature>
<dbReference type="RefSeq" id="WP_370564065.1">
    <property type="nucleotide sequence ID" value="NZ_JBFWIB010000006.1"/>
</dbReference>
<evidence type="ECO:0000313" key="3">
    <source>
        <dbReference type="EMBL" id="MEZ0474071.1"/>
    </source>
</evidence>
<evidence type="ECO:0000256" key="1">
    <source>
        <dbReference type="SAM" id="MobiDB-lite"/>
    </source>
</evidence>
<dbReference type="PROSITE" id="PS51257">
    <property type="entry name" value="PROKAR_LIPOPROTEIN"/>
    <property type="match status" value="1"/>
</dbReference>
<dbReference type="GO" id="GO:0008168">
    <property type="term" value="F:methyltransferase activity"/>
    <property type="evidence" value="ECO:0007669"/>
    <property type="project" value="UniProtKB-KW"/>
</dbReference>
<keyword evidence="3" id="KW-0489">Methyltransferase</keyword>
<dbReference type="GO" id="GO:0032259">
    <property type="term" value="P:methylation"/>
    <property type="evidence" value="ECO:0007669"/>
    <property type="project" value="UniProtKB-KW"/>
</dbReference>
<dbReference type="EMBL" id="JBFWIC010000005">
    <property type="protein sequence ID" value="MEZ0474071.1"/>
    <property type="molecule type" value="Genomic_DNA"/>
</dbReference>
<feature type="signal peptide" evidence="2">
    <location>
        <begin position="1"/>
        <end position="18"/>
    </location>
</feature>
<gene>
    <name evidence="3" type="ORF">AB6713_05500</name>
</gene>
<keyword evidence="2" id="KW-0732">Signal</keyword>
<accession>A0ABV4HMV8</accession>